<dbReference type="Gene3D" id="1.10.275.10">
    <property type="entry name" value="Fumarase/aspartase (N-terminal domain)"/>
    <property type="match status" value="1"/>
</dbReference>
<dbReference type="Gene3D" id="1.20.200.10">
    <property type="entry name" value="Fumarase/aspartase (Central domain)"/>
    <property type="match status" value="1"/>
</dbReference>
<dbReference type="PANTHER" id="PTHR10362">
    <property type="entry name" value="HISTIDINE AMMONIA-LYASE"/>
    <property type="match status" value="1"/>
</dbReference>
<organism evidence="2 3">
    <name type="scientific">Calidifontibacillus erzurumensis</name>
    <dbReference type="NCBI Taxonomy" id="2741433"/>
    <lineage>
        <taxon>Bacteria</taxon>
        <taxon>Bacillati</taxon>
        <taxon>Bacillota</taxon>
        <taxon>Bacilli</taxon>
        <taxon>Bacillales</taxon>
        <taxon>Bacillaceae</taxon>
        <taxon>Calidifontibacillus/Schinkia group</taxon>
        <taxon>Calidifontibacillus</taxon>
    </lineage>
</organism>
<sequence length="517" mass="57544">MLLESNFLLLDGRSLSIQDIVRIARRRTKVKISDQAMNLLNKGRKLVQQWSEQETPVYGLNRGVGLNKDRPVIDAYSEYNRNLILSHSIGIGPEVPIEEIRAVMATRLNTLLVGCTGIQPEIAKMYETFLNKEITPILPSRGTVGAADIGILSHIGLAMIGEGEVYYKGERVHVLEAFKKEGIQPITLGPKDGLAIVSSNAFSAGMASLLLYDLSDLIEAADMIYALSLEGLNGNVSPLDESVLKVRPYHGQMKSAKRVRKYLENSYLWDETRPIPLQDPLSFRGGFTVHGAVLDCLEYTNSLLTLQLNSSDDNPCVLVDEKRIVPTSNYEVTTLVLGLEMLGLSLAHVSKNSCFRTIKLANPVFTNLSRFLSPDEERVIAFGTIQKTFSALDAEIRHLSNPVSSDYFAIAGEIEDHATNSAFVVQKLKKIVDNLYYILGIEAIHAAQAVDLRKGIQKGIGTNAVYEVIREHIPFLERDRNLSTDIEKAYQLLKSKKLLNHVRKTMRNHSNDIDITL</sequence>
<name>A0A8J8GAH2_9BACI</name>
<accession>A0A8J8GAH2</accession>
<dbReference type="SUPFAM" id="SSF48557">
    <property type="entry name" value="L-aspartase-like"/>
    <property type="match status" value="1"/>
</dbReference>
<evidence type="ECO:0000256" key="1">
    <source>
        <dbReference type="ARBA" id="ARBA00023239"/>
    </source>
</evidence>
<dbReference type="CDD" id="cd00332">
    <property type="entry name" value="PAL-HAL"/>
    <property type="match status" value="1"/>
</dbReference>
<evidence type="ECO:0000313" key="3">
    <source>
        <dbReference type="Proteomes" id="UP000625804"/>
    </source>
</evidence>
<dbReference type="InterPro" id="IPR001106">
    <property type="entry name" value="Aromatic_Lyase"/>
</dbReference>
<dbReference type="EMBL" id="JABTTE010000001">
    <property type="protein sequence ID" value="NSL50325.1"/>
    <property type="molecule type" value="Genomic_DNA"/>
</dbReference>
<dbReference type="GO" id="GO:0016841">
    <property type="term" value="F:ammonia-lyase activity"/>
    <property type="evidence" value="ECO:0007669"/>
    <property type="project" value="UniProtKB-ARBA"/>
</dbReference>
<gene>
    <name evidence="2" type="ORF">HR057_00955</name>
</gene>
<dbReference type="InterPro" id="IPR008948">
    <property type="entry name" value="L-Aspartase-like"/>
</dbReference>
<keyword evidence="3" id="KW-1185">Reference proteome</keyword>
<reference evidence="2" key="1">
    <citation type="submission" date="2020-06" db="EMBL/GenBank/DDBJ databases">
        <title>A novel thermopfilic bacterium from Erzurum, Turkey.</title>
        <authorList>
            <person name="Adiguzel A."/>
            <person name="Ay H."/>
            <person name="Baltaci M.O."/>
        </authorList>
    </citation>
    <scope>NUCLEOTIDE SEQUENCE</scope>
    <source>
        <strain evidence="2">P2</strain>
    </source>
</reference>
<proteinExistence type="predicted"/>
<protein>
    <submittedName>
        <fullName evidence="2">Aromatic amino acid lyase</fullName>
    </submittedName>
</protein>
<dbReference type="AlphaFoldDB" id="A0A8J8GAH2"/>
<dbReference type="Proteomes" id="UP000625804">
    <property type="component" value="Unassembled WGS sequence"/>
</dbReference>
<dbReference type="InterPro" id="IPR024083">
    <property type="entry name" value="Fumarase/histidase_N"/>
</dbReference>
<dbReference type="Pfam" id="PF00221">
    <property type="entry name" value="Lyase_aromatic"/>
    <property type="match status" value="1"/>
</dbReference>
<comment type="caution">
    <text evidence="2">The sequence shown here is derived from an EMBL/GenBank/DDBJ whole genome shotgun (WGS) entry which is preliminary data.</text>
</comment>
<evidence type="ECO:0000313" key="2">
    <source>
        <dbReference type="EMBL" id="NSL50325.1"/>
    </source>
</evidence>
<keyword evidence="1 2" id="KW-0456">Lyase</keyword>